<dbReference type="InterPro" id="IPR003323">
    <property type="entry name" value="OTU_dom"/>
</dbReference>
<evidence type="ECO:0000313" key="3">
    <source>
        <dbReference type="EMBL" id="CAF3786979.1"/>
    </source>
</evidence>
<organism evidence="2 4">
    <name type="scientific">Didymodactylos carnosus</name>
    <dbReference type="NCBI Taxonomy" id="1234261"/>
    <lineage>
        <taxon>Eukaryota</taxon>
        <taxon>Metazoa</taxon>
        <taxon>Spiralia</taxon>
        <taxon>Gnathifera</taxon>
        <taxon>Rotifera</taxon>
        <taxon>Eurotatoria</taxon>
        <taxon>Bdelloidea</taxon>
        <taxon>Philodinida</taxon>
        <taxon>Philodinidae</taxon>
        <taxon>Didymodactylos</taxon>
    </lineage>
</organism>
<dbReference type="Proteomes" id="UP000663829">
    <property type="component" value="Unassembled WGS sequence"/>
</dbReference>
<accession>A0A814HW10</accession>
<feature type="domain" description="OTU" evidence="1">
    <location>
        <begin position="1"/>
        <end position="162"/>
    </location>
</feature>
<comment type="caution">
    <text evidence="2">The sequence shown here is derived from an EMBL/GenBank/DDBJ whole genome shotgun (WGS) entry which is preliminary data.</text>
</comment>
<dbReference type="OrthoDB" id="10053799at2759"/>
<gene>
    <name evidence="2" type="ORF">GPM918_LOCUS14493</name>
    <name evidence="3" type="ORF">SRO942_LOCUS14493</name>
</gene>
<protein>
    <recommendedName>
        <fullName evidence="1">OTU domain-containing protein</fullName>
    </recommendedName>
</protein>
<proteinExistence type="predicted"/>
<evidence type="ECO:0000313" key="4">
    <source>
        <dbReference type="Proteomes" id="UP000663829"/>
    </source>
</evidence>
<dbReference type="Gene3D" id="3.90.70.80">
    <property type="match status" value="1"/>
</dbReference>
<sequence>MVPLTTNPDGNCLYNAVKVLMPNFEASPVELRVRANVELAVKLKDYQQTYPHCTDFIDPFRQYQRTEIIYDKNYSTLWEILALCNILQCSIRSVYPKIREDADDAGMSDLLNKTFHPFSTTNSTKSTSTITVMWTHTAEEDTVRAVNYGMWVPNHFVPLVYHYDTKSSFTIERHPPPIPAKRTRFQSDIFSGVVKEDTHERTLRINIEDFIKKDETLKDNTMIEDLVRKSLDSLKKASQVCDKEILQNEVKKKLHNLISHKIAYARKHHQTKSTSWPQYYIEVKIPVEPFGHSVMVNEDEADTLNFTPHATSSSTITKKVSPPIQFSGVQFHGRHDKKYIEVNFCDLNLLSQSQQQKQQSNFYDDNPNYEDKNIEIIGINDDGFRVQIPTSVIADCVTNFSEFSSEKLDILSDHIKNLLKSNSIDPIPSAFAPNFSRSVKKWLQVDINRITQKAQFITFYVPLVRTQTLIPSFNTNLRPRIPTVHFNAASSPSPLSPRVSSSDDNLKIIYNPATTLIAYQSNFDPLDHDDAQQKSTANVNVSNKQKTATKTAGASTSTLRKYVSDSTDFSDSENESKYDEDYLSNKESLMKQLSNTFAKMTLSWKMQFSITNRAYVSLIELARKLDRSLLQFKVVNKLKQTIQAQIPLQECKYGWYLHVFHAIQLLIISNPGVIDTIDSENPTLWFRVAQDGTWLGKYCNCLIVTLSWLDIGTTSQQPHHMVILGIFRIPKETREARNLTQHYYSLAKQEKGYMERPLYGSYFEYIDLVPDILHMKLRIMDILLKHILYEACTVPPPGNIRKQQQQREITLKLLKQHSKETKTYIKFGLEKQKIVIIGPISGDKHDIFMPKLQLQKFIWNQQRAQIIMSLIQNFYRILDLLKKENDPNNPLEVKRLCKEWAQTYRNLFGKDQVTPYVHCCGCHIAEFHRAYGELKKLSLQGVEKINDMVTIDFFHSTNKQGVLFIKQILQKKILQTLLTLTFGVMTHIFDTWASTYFEPRDPDKDEVIEDSGDEDES</sequence>
<reference evidence="2" key="1">
    <citation type="submission" date="2021-02" db="EMBL/GenBank/DDBJ databases">
        <authorList>
            <person name="Nowell W R."/>
        </authorList>
    </citation>
    <scope>NUCLEOTIDE SEQUENCE</scope>
</reference>
<dbReference type="EMBL" id="CAJNOQ010003495">
    <property type="protein sequence ID" value="CAF1015411.1"/>
    <property type="molecule type" value="Genomic_DNA"/>
</dbReference>
<dbReference type="AlphaFoldDB" id="A0A814HW10"/>
<evidence type="ECO:0000313" key="2">
    <source>
        <dbReference type="EMBL" id="CAF1015411.1"/>
    </source>
</evidence>
<feature type="non-terminal residue" evidence="2">
    <location>
        <position position="1"/>
    </location>
</feature>
<dbReference type="PROSITE" id="PS50802">
    <property type="entry name" value="OTU"/>
    <property type="match status" value="1"/>
</dbReference>
<dbReference type="EMBL" id="CAJOBC010003495">
    <property type="protein sequence ID" value="CAF3786979.1"/>
    <property type="molecule type" value="Genomic_DNA"/>
</dbReference>
<evidence type="ECO:0000259" key="1">
    <source>
        <dbReference type="PROSITE" id="PS50802"/>
    </source>
</evidence>
<keyword evidence="4" id="KW-1185">Reference proteome</keyword>
<name>A0A814HW10_9BILA</name>
<dbReference type="Proteomes" id="UP000681722">
    <property type="component" value="Unassembled WGS sequence"/>
</dbReference>